<dbReference type="RefSeq" id="WP_062499640.1">
    <property type="nucleotide sequence ID" value="NZ_LHZG01000089.1"/>
</dbReference>
<evidence type="ECO:0000313" key="2">
    <source>
        <dbReference type="EMBL" id="KXV22613.1"/>
    </source>
</evidence>
<gene>
    <name evidence="2" type="ORF">AD934_01195</name>
</gene>
<evidence type="ECO:0000256" key="1">
    <source>
        <dbReference type="SAM" id="MobiDB-lite"/>
    </source>
</evidence>
<accession>A0A149S7M2</accession>
<feature type="compositionally biased region" description="Polar residues" evidence="1">
    <location>
        <begin position="113"/>
        <end position="127"/>
    </location>
</feature>
<protein>
    <submittedName>
        <fullName evidence="2">Uncharacterized protein</fullName>
    </submittedName>
</protein>
<name>A0A149S7M2_GLUOY</name>
<comment type="caution">
    <text evidence="2">The sequence shown here is derived from an EMBL/GenBank/DDBJ whole genome shotgun (WGS) entry which is preliminary data.</text>
</comment>
<feature type="region of interest" description="Disordered" evidence="1">
    <location>
        <begin position="111"/>
        <end position="139"/>
    </location>
</feature>
<evidence type="ECO:0000313" key="3">
    <source>
        <dbReference type="Proteomes" id="UP000075655"/>
    </source>
</evidence>
<proteinExistence type="predicted"/>
<dbReference type="PATRIC" id="fig|442.8.peg.1927"/>
<dbReference type="EMBL" id="LHZG01000089">
    <property type="protein sequence ID" value="KXV22613.1"/>
    <property type="molecule type" value="Genomic_DNA"/>
</dbReference>
<organism evidence="2 3">
    <name type="scientific">Gluconobacter oxydans</name>
    <name type="common">Gluconobacter suboxydans</name>
    <dbReference type="NCBI Taxonomy" id="442"/>
    <lineage>
        <taxon>Bacteria</taxon>
        <taxon>Pseudomonadati</taxon>
        <taxon>Pseudomonadota</taxon>
        <taxon>Alphaproteobacteria</taxon>
        <taxon>Acetobacterales</taxon>
        <taxon>Acetobacteraceae</taxon>
        <taxon>Gluconobacter</taxon>
    </lineage>
</organism>
<dbReference type="Proteomes" id="UP000075655">
    <property type="component" value="Unassembled WGS sequence"/>
</dbReference>
<sequence length="139" mass="14579">MTDETDYDPKPWTIKNVPADVRDAATRMAKKDGVQIGEWLSAAIREKIKADRQKGKAVVAGSTGGPALDLTAVGQVVEMTRALADAGITPSKRTAAAAQALLNQAITAVRRGQTISTTGQTDATNGHTDSEVGQPDDHV</sequence>
<reference evidence="2 3" key="1">
    <citation type="submission" date="2015-06" db="EMBL/GenBank/DDBJ databases">
        <title>Improved classification and identification of acetic acid bacteria using matrix-assisted laser desorption/ionization time-of-flight mass spectrometry; Gluconobacter nephelii and Gluconobacter uchimurae are later heterotypic synonyms of Gluconobacter japonicus and Gluconobacter oxydans, respectively.</title>
        <authorList>
            <person name="Li L."/>
            <person name="Cleenwerck I."/>
            <person name="De Vuyst L."/>
            <person name="Vandamme P."/>
        </authorList>
    </citation>
    <scope>NUCLEOTIDE SEQUENCE [LARGE SCALE GENOMIC DNA]</scope>
    <source>
        <strain evidence="2 3">LMG 1676</strain>
    </source>
</reference>
<dbReference type="AlphaFoldDB" id="A0A149S7M2"/>